<dbReference type="GO" id="GO:0003676">
    <property type="term" value="F:nucleic acid binding"/>
    <property type="evidence" value="ECO:0007669"/>
    <property type="project" value="InterPro"/>
</dbReference>
<dbReference type="Gene3D" id="1.20.58.340">
    <property type="entry name" value="Magnesium transport protein CorA, transmembrane region"/>
    <property type="match status" value="1"/>
</dbReference>
<dbReference type="FunFam" id="1.10.3380.10:FF:000001">
    <property type="entry name" value="U5 small nuclear ribonucleoprotein helicase"/>
    <property type="match status" value="1"/>
</dbReference>
<dbReference type="PROSITE" id="PS51192">
    <property type="entry name" value="HELICASE_ATP_BIND_1"/>
    <property type="match status" value="2"/>
</dbReference>
<feature type="region of interest" description="Disordered" evidence="20">
    <location>
        <begin position="416"/>
        <end position="442"/>
    </location>
</feature>
<dbReference type="Gene3D" id="1.10.10.10">
    <property type="entry name" value="Winged helix-like DNA-binding domain superfamily/Winged helix DNA-binding domain"/>
    <property type="match status" value="2"/>
</dbReference>
<dbReference type="InterPro" id="IPR057842">
    <property type="entry name" value="WH_MER3"/>
</dbReference>
<comment type="similarity">
    <text evidence="3">Belongs to the CorA metal ion transporter (MIT) (TC 1.A.35) family.</text>
</comment>
<keyword evidence="12" id="KW-0067">ATP-binding</keyword>
<keyword evidence="16" id="KW-0496">Mitochondrion</keyword>
<dbReference type="Gene3D" id="2.60.40.150">
    <property type="entry name" value="C2 domain"/>
    <property type="match status" value="2"/>
</dbReference>
<evidence type="ECO:0000259" key="23">
    <source>
        <dbReference type="PROSITE" id="PS51194"/>
    </source>
</evidence>
<evidence type="ECO:0000256" key="10">
    <source>
        <dbReference type="ARBA" id="ARBA00022801"/>
    </source>
</evidence>
<dbReference type="SMART" id="SM00382">
    <property type="entry name" value="AAA"/>
    <property type="match status" value="2"/>
</dbReference>
<dbReference type="InterPro" id="IPR048863">
    <property type="entry name" value="BRR2_plug"/>
</dbReference>
<dbReference type="SMART" id="SM00973">
    <property type="entry name" value="Sec63"/>
    <property type="match status" value="2"/>
</dbReference>
<feature type="compositionally biased region" description="Basic residues" evidence="20">
    <location>
        <begin position="62"/>
        <end position="74"/>
    </location>
</feature>
<dbReference type="InterPro" id="IPR011545">
    <property type="entry name" value="DEAD/DEAH_box_helicase_dom"/>
</dbReference>
<dbReference type="InterPro" id="IPR041094">
    <property type="entry name" value="Brr2_helicase_PWI"/>
</dbReference>
<keyword evidence="18" id="KW-0539">Nucleus</keyword>
<evidence type="ECO:0000256" key="5">
    <source>
        <dbReference type="ARBA" id="ARBA00022448"/>
    </source>
</evidence>
<dbReference type="InterPro" id="IPR014001">
    <property type="entry name" value="Helicase_ATP-bd"/>
</dbReference>
<dbReference type="InterPro" id="IPR036388">
    <property type="entry name" value="WH-like_DNA-bd_sf"/>
</dbReference>
<evidence type="ECO:0000259" key="22">
    <source>
        <dbReference type="PROSITE" id="PS51192"/>
    </source>
</evidence>
<keyword evidence="11" id="KW-0347">Helicase</keyword>
<dbReference type="FunFam" id="2.60.40.150:FF:000004">
    <property type="entry name" value="RNA helicase, activating signal cointegrator 1"/>
    <property type="match status" value="1"/>
</dbReference>
<dbReference type="CDD" id="cd18795">
    <property type="entry name" value="SF2_C_Ski2"/>
    <property type="match status" value="1"/>
</dbReference>
<keyword evidence="17 21" id="KW-0472">Membrane</keyword>
<evidence type="ECO:0000256" key="4">
    <source>
        <dbReference type="ARBA" id="ARBA00012552"/>
    </source>
</evidence>
<dbReference type="Gene3D" id="3.40.50.300">
    <property type="entry name" value="P-loop containing nucleotide triphosphate hydrolases"/>
    <property type="match status" value="4"/>
</dbReference>
<dbReference type="Pfam" id="PF02889">
    <property type="entry name" value="Sec63"/>
    <property type="match status" value="2"/>
</dbReference>
<dbReference type="InterPro" id="IPR036390">
    <property type="entry name" value="WH_DNA-bd_sf"/>
</dbReference>
<feature type="region of interest" description="Disordered" evidence="20">
    <location>
        <begin position="249"/>
        <end position="285"/>
    </location>
</feature>
<dbReference type="FunFam" id="3.40.50.300:FF:000062">
    <property type="entry name" value="U5 small nuclear ribonucleoprotein helicase"/>
    <property type="match status" value="1"/>
</dbReference>
<evidence type="ECO:0000256" key="21">
    <source>
        <dbReference type="SAM" id="Phobius"/>
    </source>
</evidence>
<dbReference type="Gene3D" id="2.40.128.330">
    <property type="match status" value="1"/>
</dbReference>
<feature type="compositionally biased region" description="Acidic residues" evidence="20">
    <location>
        <begin position="2212"/>
        <end position="2230"/>
    </location>
</feature>
<evidence type="ECO:0000256" key="1">
    <source>
        <dbReference type="ARBA" id="ARBA00004123"/>
    </source>
</evidence>
<evidence type="ECO:0000256" key="7">
    <source>
        <dbReference type="ARBA" id="ARBA00022737"/>
    </source>
</evidence>
<dbReference type="Pfam" id="PF00271">
    <property type="entry name" value="Helicase_C"/>
    <property type="match status" value="1"/>
</dbReference>
<organism evidence="24 25">
    <name type="scientific">Dispira parvispora</name>
    <dbReference type="NCBI Taxonomy" id="1520584"/>
    <lineage>
        <taxon>Eukaryota</taxon>
        <taxon>Fungi</taxon>
        <taxon>Fungi incertae sedis</taxon>
        <taxon>Zoopagomycota</taxon>
        <taxon>Kickxellomycotina</taxon>
        <taxon>Dimargaritomycetes</taxon>
        <taxon>Dimargaritales</taxon>
        <taxon>Dimargaritaceae</taxon>
        <taxon>Dispira</taxon>
    </lineage>
</organism>
<evidence type="ECO:0000256" key="19">
    <source>
        <dbReference type="ARBA" id="ARBA00047984"/>
    </source>
</evidence>
<comment type="catalytic activity">
    <reaction evidence="19">
        <text>ATP + H2O = ADP + phosphate + H(+)</text>
        <dbReference type="Rhea" id="RHEA:13065"/>
        <dbReference type="ChEBI" id="CHEBI:15377"/>
        <dbReference type="ChEBI" id="CHEBI:15378"/>
        <dbReference type="ChEBI" id="CHEBI:30616"/>
        <dbReference type="ChEBI" id="CHEBI:43474"/>
        <dbReference type="ChEBI" id="CHEBI:456216"/>
        <dbReference type="EC" id="3.6.4.13"/>
    </reaction>
</comment>
<name>A0A9W8E9Z4_9FUNG</name>
<dbReference type="Pfam" id="PF22099">
    <property type="entry name" value="MRS2-like"/>
    <property type="match status" value="1"/>
</dbReference>
<dbReference type="FunFam" id="1.10.3380.10:FF:000002">
    <property type="entry name" value="Activating signal cointegrator 1 complex subunit 3"/>
    <property type="match status" value="1"/>
</dbReference>
<keyword evidence="10 24" id="KW-0378">Hydrolase</keyword>
<evidence type="ECO:0000256" key="2">
    <source>
        <dbReference type="ARBA" id="ARBA00004448"/>
    </source>
</evidence>
<evidence type="ECO:0000256" key="14">
    <source>
        <dbReference type="ARBA" id="ARBA00022946"/>
    </source>
</evidence>
<sequence length="2606" mass="293953">MAEEYARNSQYQYAANSNLVQQADRSSRRNKEPSGEPVSLWGKVSLKNMGDRAQREAAPSQTKHKDRKTKRAPGSKKSGTILSVTAGLEGLNYRPKTQETRQILELLLGFIHPFLGDQPQEVIRSAADSTLDVLKRQDLRDPERKRLVEDIMDAKLTTDQFSKLVQLGKGITDYTSGVSPTTEGAEEGALDEELGVAVVFDQEEEGEGEVEGLGLSAEEDDTETLWVPESDEEEVEKDADEKLRAGIEFPGTARPAEEDEEGEETVRTHLRQPSGEGEGQEKPAGEDVVLQDIDAFWLQRLIGRYYPDAHTTQEKTAACMQLFATPDLSVRECENQLMDLFDYTHFDLVKLLTQNRDAIFWCTRLAQAAGEPEQVQRVRSDMVHRGLGWILKTLEGDREVGPGVTGMEVDQTAELAQPESPGATGPLPPQPRTTIRGAVPTRPPRKLLDLDALAFSQGGHFMSNRKVKLPEGSFKRTKRGYEEIHVPAPTPPPYGEDEHLVPISSLPEWVQPAFAGARTLNRVQSRVFPAAFQSDENLLLCAPTGAGKTNVAMLTILRTLANFRNPDTGTIGVDNFKMIYVAPMKALVQEMVGNFSSRLESFGIQVAELTGDRQLTKQQISETQLIVTTPEKWDVVTRKATDRSYTTLVRLIIIDEIHLLHDDRGPVLESIVARTLRTVQQTKEPVRLVGLSATLPNYQDVATFMRVDPQQGLFHFDASFRPCPLRQEFIGITEKKPIKRIQMMNEVTYEKVVEQAGRNQVLIFVHSRKETVKTAQALREMALERDTLGQFLRHDSASREVLQTEAETVKDAALKELLPYGFAVHHAGLSRPDRTLVEELFADGHVQVLVSTATLAWGVNLPAHTVIIKGTQVYNPEKGHWMELSPQDVLQMLGRAGRPQFDTFGEGIIITTHVELQFYLSLLNQQLPIESQLISRLPDILNAEIVLGSVQNREDAVQWLGYTYLFVRMLQNPALYGVAPDTLENADDPDPTLLQKRVDLAHSAASVLEKSRLIKYDKRTGRFQVTDLGRISSHYYITHTSMATYDRYMRPTMSQIELFRLFAHSEEFKFIPVREEEKLELAKLLERVPIPVKETIDEPIAKVNVLLQAYISQLKLEGFALVSDMVYVTQSASRILRAMFEICLKCRWARLAHRVLDLCKMVERRMWLSMSPLRQFRYLPPDLLRKLERKGISWDRYYDMEPYDLGELVLNSKAGAVLHKCIHQVPRLNVNAQVQPVTRSLLRFELTLTPDFMWDERVHGTAETFWILVEDMDGEEVLYYEQFLLKQRYAQDEHVTTFTVPLGDPLPPNYFVTVLSDRWLHSETRVPVSFKHLILPEKYLPPTELLDMQALPVSALQDPAMEKVYYDAQISHFNPIQTQVFPAVYQGNHNVFLGAPTGSGKTVVAELALLHHWQSTGQLEPNPHVPKRRCVYLTPYQDLVKLQLRNWRQTLGTLGGVTRAFEALTGELTADLKLLERADVILATPEQWDVVSRRWMQRKNVQSLGLVLADELHLIGSAVGPTYEVVLSRMRFMGVQLQSDLRIVALSSPLANAKDVADWLGVPPRAMFNFNPLVRPIPLEITIQGYKIPHFPSLMLAMAKPTYLAIQNCPPGKNAIVFVPSRKQCRLTAAELLALCTADDAEDQFLGCEADEMESQLTRVEDSTLAELLRHGIGYYHETLSANDQQLVATLFARGAVRVLVASYEICWGLGLNAHLVVVMGTQYYEGREHRYVDYPMPVVLQMVGMACRPHQDDSGRCVLMCQANKKEFYKKFLYEPLPVESHLDQALHDHFNAAVVTRTVENYQDAVDFLTWTFLYRRLTQNPNYYGLQGVTPTHLSDHLSELVENTLDDLSTTKCIAIEDETNVSPLNLGMIAAYYHISYITVEMFGMSLVENTKLGGLLDIVTAASEFETFSVRHREDMVLQRLYQRVPIKLSQPDFQSTHTKCHILLQAHFSRLLLPPDLASDQVQILGKIIPLLQACVDVLASEGWLKPALASMELAQMCVQAQWDTDSPLRQVPHFSKELIRRAQKLEVESVFDIMEMDDEQRQQLFNGLQPSQVNAIAAFVNRYPEIEVHIELPDEDQIISGQPALVRVSLEREAGEEQDDDGDENGSPKKSTQGKPPGAPGVGPVIAPFFPHTKDEGWWVVLGDSRTQTLASIKRVNFQQRVNVKLEFIAPEQPGDYNYQLYLMSDSYLGCDQEFEVKFHVEPDDEVEEETGSEAGSMEEDEAKSGAINSRFGQLRCIGSSTAACVRTTGFSRSQDQNYSSTSPVSYPRRRGLPLNELKLRCTEFDRLGNVTTIAGEFSKSELCAQHGLQVRDLRKIDSLYVNQLPAILVRRHAILVNLAHIRALIKADTVVLFDSFGSTDSFNQSTFIYDLQENLRSGGSKSNGLPFEFRALESALVSVVTSLQSEMQVVTSMVTNLLAHLEDKIDREKLKELLQYSKRVAKFEQKVLNIRDAIVEVLEQDEDLAAMYLSAKMENSPRNVDDHEEVELLLETYLKQVEEIANVISALIANMRSTEDIANIILDSQRNSLMLLELKVNIGMFGLTAGAMVAGMFGMNLLNHHETHPLAFIMVTSAIFTMVMLTILLSFRKMNRLLRHI</sequence>
<keyword evidence="7" id="KW-0677">Repeat</keyword>
<dbReference type="InterPro" id="IPR004179">
    <property type="entry name" value="Sec63-dom"/>
</dbReference>
<evidence type="ECO:0000313" key="25">
    <source>
        <dbReference type="Proteomes" id="UP001150925"/>
    </source>
</evidence>
<dbReference type="GO" id="GO:0003724">
    <property type="term" value="F:RNA helicase activity"/>
    <property type="evidence" value="ECO:0007669"/>
    <property type="project" value="UniProtKB-EC"/>
</dbReference>
<evidence type="ECO:0000256" key="13">
    <source>
        <dbReference type="ARBA" id="ARBA00022842"/>
    </source>
</evidence>
<dbReference type="PANTHER" id="PTHR47961">
    <property type="entry name" value="DNA POLYMERASE THETA, PUTATIVE (AFU_ORTHOLOGUE AFUA_1G05260)-RELATED"/>
    <property type="match status" value="1"/>
</dbReference>
<feature type="compositionally biased region" description="Polar residues" evidence="20">
    <location>
        <begin position="7"/>
        <end position="24"/>
    </location>
</feature>
<feature type="compositionally biased region" description="Basic and acidic residues" evidence="20">
    <location>
        <begin position="25"/>
        <end position="34"/>
    </location>
</feature>
<dbReference type="Pfam" id="PF00270">
    <property type="entry name" value="DEAD"/>
    <property type="match status" value="2"/>
</dbReference>
<keyword evidence="5" id="KW-0813">Transport</keyword>
<dbReference type="Pfam" id="PF18149">
    <property type="entry name" value="Helicase_PWI"/>
    <property type="match status" value="1"/>
</dbReference>
<keyword evidence="25" id="KW-1185">Reference proteome</keyword>
<dbReference type="GO" id="GO:0003678">
    <property type="term" value="F:DNA helicase activity"/>
    <property type="evidence" value="ECO:0007669"/>
    <property type="project" value="TreeGrafter"/>
</dbReference>
<dbReference type="Gene3D" id="1.10.150.20">
    <property type="entry name" value="5' to 3' exonuclease, C-terminal subdomain"/>
    <property type="match status" value="2"/>
</dbReference>
<dbReference type="InterPro" id="IPR027417">
    <property type="entry name" value="P-loop_NTPase"/>
</dbReference>
<dbReference type="SUPFAM" id="SSF46785">
    <property type="entry name" value="Winged helix' DNA-binding domain"/>
    <property type="match status" value="2"/>
</dbReference>
<keyword evidence="15 21" id="KW-1133">Transmembrane helix</keyword>
<keyword evidence="14" id="KW-0809">Transit peptide</keyword>
<evidence type="ECO:0000256" key="18">
    <source>
        <dbReference type="ARBA" id="ARBA00023242"/>
    </source>
</evidence>
<dbReference type="CDD" id="cd12823">
    <property type="entry name" value="Mrs2_Mfm1p-like"/>
    <property type="match status" value="1"/>
</dbReference>
<accession>A0A9W8E9Z4</accession>
<proteinExistence type="inferred from homology"/>
<dbReference type="Proteomes" id="UP001150925">
    <property type="component" value="Unassembled WGS sequence"/>
</dbReference>
<evidence type="ECO:0000256" key="3">
    <source>
        <dbReference type="ARBA" id="ARBA00009765"/>
    </source>
</evidence>
<feature type="domain" description="Helicase C-terminal" evidence="23">
    <location>
        <begin position="739"/>
        <end position="961"/>
    </location>
</feature>
<evidence type="ECO:0000256" key="11">
    <source>
        <dbReference type="ARBA" id="ARBA00022806"/>
    </source>
</evidence>
<evidence type="ECO:0000256" key="8">
    <source>
        <dbReference type="ARBA" id="ARBA00022741"/>
    </source>
</evidence>
<dbReference type="SMART" id="SM00490">
    <property type="entry name" value="HELICc"/>
    <property type="match status" value="2"/>
</dbReference>
<dbReference type="SUPFAM" id="SSF52540">
    <property type="entry name" value="P-loop containing nucleoside triphosphate hydrolases"/>
    <property type="match status" value="4"/>
</dbReference>
<dbReference type="GO" id="GO:0016787">
    <property type="term" value="F:hydrolase activity"/>
    <property type="evidence" value="ECO:0007669"/>
    <property type="project" value="UniProtKB-KW"/>
</dbReference>
<keyword evidence="8" id="KW-0547">Nucleotide-binding</keyword>
<dbReference type="OrthoDB" id="5575at2759"/>
<dbReference type="SUPFAM" id="SSF158702">
    <property type="entry name" value="Sec63 N-terminal domain-like"/>
    <property type="match status" value="2"/>
</dbReference>
<feature type="transmembrane region" description="Helical" evidence="21">
    <location>
        <begin position="2543"/>
        <end position="2563"/>
    </location>
</feature>
<dbReference type="InterPro" id="IPR050474">
    <property type="entry name" value="Hel308_SKI2-like"/>
</dbReference>
<dbReference type="FunFam" id="3.40.50.300:FF:000368">
    <property type="entry name" value="U5 small nuclear ribonucleoprotein 200 kDa helicase"/>
    <property type="match status" value="1"/>
</dbReference>
<dbReference type="GO" id="GO:0005682">
    <property type="term" value="C:U5 snRNP"/>
    <property type="evidence" value="ECO:0007669"/>
    <property type="project" value="UniProtKB-ARBA"/>
</dbReference>
<dbReference type="CDD" id="cd18021">
    <property type="entry name" value="DEXHc_Brr2_2"/>
    <property type="match status" value="1"/>
</dbReference>
<dbReference type="FunFam" id="3.40.50.300:FF:000254">
    <property type="entry name" value="U5 small nuclear ribonucleoprotein helicase"/>
    <property type="match status" value="1"/>
</dbReference>
<dbReference type="InterPro" id="IPR001650">
    <property type="entry name" value="Helicase_C-like"/>
</dbReference>
<dbReference type="Gene3D" id="1.10.3380.10">
    <property type="entry name" value="Sec63 N-terminal domain-like domain"/>
    <property type="match status" value="2"/>
</dbReference>
<protein>
    <recommendedName>
        <fullName evidence="4">RNA helicase</fullName>
        <ecNumber evidence="4">3.6.4.13</ecNumber>
    </recommendedName>
</protein>
<dbReference type="EMBL" id="JANBPY010000004">
    <property type="protein sequence ID" value="KAJ1970154.1"/>
    <property type="molecule type" value="Genomic_DNA"/>
</dbReference>
<dbReference type="CDD" id="cd18019">
    <property type="entry name" value="DEXHc_Brr2_1"/>
    <property type="match status" value="1"/>
</dbReference>
<gene>
    <name evidence="24" type="primary">brr2</name>
    <name evidence="24" type="ORF">IWQ62_000123</name>
</gene>
<evidence type="ECO:0000256" key="6">
    <source>
        <dbReference type="ARBA" id="ARBA00022692"/>
    </source>
</evidence>
<evidence type="ECO:0000256" key="20">
    <source>
        <dbReference type="SAM" id="MobiDB-lite"/>
    </source>
</evidence>
<reference evidence="24" key="1">
    <citation type="submission" date="2022-07" db="EMBL/GenBank/DDBJ databases">
        <title>Phylogenomic reconstructions and comparative analyses of Kickxellomycotina fungi.</title>
        <authorList>
            <person name="Reynolds N.K."/>
            <person name="Stajich J.E."/>
            <person name="Barry K."/>
            <person name="Grigoriev I.V."/>
            <person name="Crous P."/>
            <person name="Smith M.E."/>
        </authorList>
    </citation>
    <scope>NUCLEOTIDE SEQUENCE</scope>
    <source>
        <strain evidence="24">RSA 1196</strain>
    </source>
</reference>
<feature type="domain" description="Helicase ATP-binding" evidence="22">
    <location>
        <begin position="529"/>
        <end position="713"/>
    </location>
</feature>
<evidence type="ECO:0000256" key="17">
    <source>
        <dbReference type="ARBA" id="ARBA00023136"/>
    </source>
</evidence>
<dbReference type="InterPro" id="IPR014756">
    <property type="entry name" value="Ig_E-set"/>
</dbReference>
<dbReference type="GO" id="GO:0005524">
    <property type="term" value="F:ATP binding"/>
    <property type="evidence" value="ECO:0007669"/>
    <property type="project" value="UniProtKB-KW"/>
</dbReference>
<dbReference type="FunFam" id="1.10.10.10:FF:000012">
    <property type="entry name" value="U5 small nuclear ribonucleoprotein helicase"/>
    <property type="match status" value="1"/>
</dbReference>
<dbReference type="SUPFAM" id="SSF81296">
    <property type="entry name" value="E set domains"/>
    <property type="match status" value="1"/>
</dbReference>
<dbReference type="Pfam" id="PF23445">
    <property type="entry name" value="WHD_SNRNP200"/>
    <property type="match status" value="2"/>
</dbReference>
<evidence type="ECO:0000256" key="12">
    <source>
        <dbReference type="ARBA" id="ARBA00022840"/>
    </source>
</evidence>
<dbReference type="GO" id="GO:0005743">
    <property type="term" value="C:mitochondrial inner membrane"/>
    <property type="evidence" value="ECO:0007669"/>
    <property type="project" value="UniProtKB-SubCell"/>
</dbReference>
<dbReference type="PANTHER" id="PTHR47961:SF4">
    <property type="entry name" value="ACTIVATING SIGNAL COINTEGRATOR 1 COMPLEX SUBUNIT 3"/>
    <property type="match status" value="1"/>
</dbReference>
<dbReference type="GO" id="GO:0000393">
    <property type="term" value="P:spliceosomal conformational changes to generate catalytic conformation"/>
    <property type="evidence" value="ECO:0007669"/>
    <property type="project" value="UniProtKB-ARBA"/>
</dbReference>
<keyword evidence="6 21" id="KW-0812">Transmembrane</keyword>
<evidence type="ECO:0000256" key="15">
    <source>
        <dbReference type="ARBA" id="ARBA00022989"/>
    </source>
</evidence>
<dbReference type="SMART" id="SM00487">
    <property type="entry name" value="DEXDc"/>
    <property type="match status" value="2"/>
</dbReference>
<feature type="region of interest" description="Disordered" evidence="20">
    <location>
        <begin position="2100"/>
        <end position="2132"/>
    </location>
</feature>
<evidence type="ECO:0000256" key="16">
    <source>
        <dbReference type="ARBA" id="ARBA00023128"/>
    </source>
</evidence>
<dbReference type="FunFam" id="1.10.150.20:FF:000004">
    <property type="entry name" value="U5 small nuclear ribonucleoprotein helicase"/>
    <property type="match status" value="1"/>
</dbReference>
<comment type="caution">
    <text evidence="24">The sequence shown here is derived from an EMBL/GenBank/DDBJ whole genome shotgun (WGS) entry which is preliminary data.</text>
</comment>
<evidence type="ECO:0000256" key="9">
    <source>
        <dbReference type="ARBA" id="ARBA00022792"/>
    </source>
</evidence>
<keyword evidence="9" id="KW-0999">Mitochondrion inner membrane</keyword>
<dbReference type="Pfam" id="PF21188">
    <property type="entry name" value="BRR2_plug"/>
    <property type="match status" value="1"/>
</dbReference>
<evidence type="ECO:0000313" key="24">
    <source>
        <dbReference type="EMBL" id="KAJ1970154.1"/>
    </source>
</evidence>
<feature type="domain" description="Helicase ATP-binding" evidence="22">
    <location>
        <begin position="1382"/>
        <end position="1568"/>
    </location>
</feature>
<keyword evidence="13" id="KW-0460">Magnesium</keyword>
<dbReference type="EC" id="3.6.4.13" evidence="4"/>
<feature type="region of interest" description="Disordered" evidence="20">
    <location>
        <begin position="2212"/>
        <end position="2232"/>
    </location>
</feature>
<dbReference type="PROSITE" id="PS51194">
    <property type="entry name" value="HELICASE_CTER"/>
    <property type="match status" value="1"/>
</dbReference>
<feature type="transmembrane region" description="Helical" evidence="21">
    <location>
        <begin position="2575"/>
        <end position="2596"/>
    </location>
</feature>
<dbReference type="InterPro" id="IPR039204">
    <property type="entry name" value="MRS2-like"/>
</dbReference>
<dbReference type="FunFam" id="3.40.50.300:FF:000102">
    <property type="entry name" value="RNA helicase, activating signal cointegrator 1"/>
    <property type="match status" value="1"/>
</dbReference>
<dbReference type="InterPro" id="IPR003593">
    <property type="entry name" value="AAA+_ATPase"/>
</dbReference>
<dbReference type="InterPro" id="IPR035892">
    <property type="entry name" value="C2_domain_sf"/>
</dbReference>
<comment type="subcellular location">
    <subcellularLocation>
        <location evidence="2">Mitochondrion inner membrane</location>
        <topology evidence="2">Multi-pass membrane protein</topology>
    </subcellularLocation>
    <subcellularLocation>
        <location evidence="1">Nucleus</location>
    </subcellularLocation>
</comment>
<dbReference type="FunFam" id="1.10.10.10:FF:000024">
    <property type="entry name" value="U5 small nuclear ribonucleoprotein helicase"/>
    <property type="match status" value="1"/>
</dbReference>
<dbReference type="FunFam" id="2.40.128.330:FF:000002">
    <property type="entry name" value="Inner membrane magnesium transporter mrs2"/>
    <property type="match status" value="1"/>
</dbReference>
<dbReference type="GO" id="GO:0000712">
    <property type="term" value="P:resolution of meiotic recombination intermediates"/>
    <property type="evidence" value="ECO:0007669"/>
    <property type="project" value="TreeGrafter"/>
</dbReference>
<feature type="region of interest" description="Disordered" evidence="20">
    <location>
        <begin position="1"/>
        <end position="80"/>
    </location>
</feature>
<dbReference type="FunFam" id="1.10.150.20:FF:000013">
    <property type="entry name" value="U5 small nuclear ribonucleoprotein kDa helicase"/>
    <property type="match status" value="1"/>
</dbReference>
<dbReference type="FunFam" id="2.60.40.150:FF:000133">
    <property type="entry name" value="Pre-mRNA splicing helicase, putative"/>
    <property type="match status" value="1"/>
</dbReference>